<evidence type="ECO:0000256" key="3">
    <source>
        <dbReference type="ARBA" id="ARBA00023125"/>
    </source>
</evidence>
<dbReference type="InterPro" id="IPR011010">
    <property type="entry name" value="DNA_brk_join_enz"/>
</dbReference>
<evidence type="ECO:0000256" key="1">
    <source>
        <dbReference type="ARBA" id="ARBA00008857"/>
    </source>
</evidence>
<proteinExistence type="inferred from homology"/>
<organism evidence="6 7">
    <name type="scientific">Actinomycetospora aeridis</name>
    <dbReference type="NCBI Taxonomy" id="3129231"/>
    <lineage>
        <taxon>Bacteria</taxon>
        <taxon>Bacillati</taxon>
        <taxon>Actinomycetota</taxon>
        <taxon>Actinomycetes</taxon>
        <taxon>Pseudonocardiales</taxon>
        <taxon>Pseudonocardiaceae</taxon>
        <taxon>Actinomycetospora</taxon>
    </lineage>
</organism>
<dbReference type="Pfam" id="PF14659">
    <property type="entry name" value="Phage_int_SAM_3"/>
    <property type="match status" value="1"/>
</dbReference>
<dbReference type="InterPro" id="IPR004107">
    <property type="entry name" value="Integrase_SAM-like_N"/>
</dbReference>
<feature type="domain" description="Tyr recombinase" evidence="5">
    <location>
        <begin position="178"/>
        <end position="383"/>
    </location>
</feature>
<keyword evidence="4" id="KW-0233">DNA recombination</keyword>
<dbReference type="Gene3D" id="1.10.443.10">
    <property type="entry name" value="Intergrase catalytic core"/>
    <property type="match status" value="1"/>
</dbReference>
<evidence type="ECO:0000256" key="2">
    <source>
        <dbReference type="ARBA" id="ARBA00022908"/>
    </source>
</evidence>
<dbReference type="InterPro" id="IPR013762">
    <property type="entry name" value="Integrase-like_cat_sf"/>
</dbReference>
<name>A0ABU8N3D5_9PSEU</name>
<dbReference type="SUPFAM" id="SSF56349">
    <property type="entry name" value="DNA breaking-rejoining enzymes"/>
    <property type="match status" value="1"/>
</dbReference>
<keyword evidence="3" id="KW-0238">DNA-binding</keyword>
<reference evidence="6 7" key="1">
    <citation type="submission" date="2024-03" db="EMBL/GenBank/DDBJ databases">
        <title>Actinomycetospora sp. OC33-EN06, a novel actinomycete isolated from wild orchid (Aerides multiflora).</title>
        <authorList>
            <person name="Suriyachadkun C."/>
        </authorList>
    </citation>
    <scope>NUCLEOTIDE SEQUENCE [LARGE SCALE GENOMIC DNA]</scope>
    <source>
        <strain evidence="6 7">OC33-EN06</strain>
    </source>
</reference>
<keyword evidence="7" id="KW-1185">Reference proteome</keyword>
<gene>
    <name evidence="6" type="ORF">WCD41_06955</name>
</gene>
<evidence type="ECO:0000313" key="7">
    <source>
        <dbReference type="Proteomes" id="UP001370100"/>
    </source>
</evidence>
<dbReference type="InterPro" id="IPR002104">
    <property type="entry name" value="Integrase_catalytic"/>
</dbReference>
<evidence type="ECO:0000313" key="6">
    <source>
        <dbReference type="EMBL" id="MEJ2886186.1"/>
    </source>
</evidence>
<dbReference type="PANTHER" id="PTHR30629:SF2">
    <property type="entry name" value="PROPHAGE INTEGRASE INTS-RELATED"/>
    <property type="match status" value="1"/>
</dbReference>
<dbReference type="PROSITE" id="PS51898">
    <property type="entry name" value="TYR_RECOMBINASE"/>
    <property type="match status" value="1"/>
</dbReference>
<dbReference type="InterPro" id="IPR050808">
    <property type="entry name" value="Phage_Integrase"/>
</dbReference>
<dbReference type="Gene3D" id="1.10.150.130">
    <property type="match status" value="1"/>
</dbReference>
<evidence type="ECO:0000256" key="4">
    <source>
        <dbReference type="ARBA" id="ARBA00023172"/>
    </source>
</evidence>
<dbReference type="CDD" id="cd01189">
    <property type="entry name" value="INT_ICEBs1_C_like"/>
    <property type="match status" value="1"/>
</dbReference>
<sequence>MGRPKTEIGEWGKITVDREGEKFVARARVRNLRGRLQTVERSAETSDLARSRLKEAMRAEARKVEDAEITRDTPFRVLAAAYLDTVRRSTLTATTYDRYTHNINSVLLPEIGELPLRSLTTRRLQVLFNSLADAGRSPAGLANLRAPLSGALKLAVLEEVFTANPMAGVQLTRKTSAYSADALDRDDIGKLLAAVEKDQRIGKLELYDIVVLMLGTGCRISEILGLTWSDVTLGEDWRECALLIRHNAVRVKGVGMTRQDGKTRAARRDILMTPMVREVMRRRAAIPGNHAALPVFPVRGHGRPRASSGVVRLLRPHYEDIPTLRDTKQPTHIFRKTAATIMLDQGLSPREVADQLGHASVSMVLDVYGQRRQRSERAMNALDFTRGERPQLTS</sequence>
<dbReference type="InterPro" id="IPR010998">
    <property type="entry name" value="Integrase_recombinase_N"/>
</dbReference>
<accession>A0ABU8N3D5</accession>
<dbReference type="Pfam" id="PF00589">
    <property type="entry name" value="Phage_integrase"/>
    <property type="match status" value="1"/>
</dbReference>
<keyword evidence="2" id="KW-0229">DNA integration</keyword>
<dbReference type="RefSeq" id="WP_337712674.1">
    <property type="nucleotide sequence ID" value="NZ_JBBEGL010000002.1"/>
</dbReference>
<comment type="similarity">
    <text evidence="1">Belongs to the 'phage' integrase family.</text>
</comment>
<dbReference type="PANTHER" id="PTHR30629">
    <property type="entry name" value="PROPHAGE INTEGRASE"/>
    <property type="match status" value="1"/>
</dbReference>
<dbReference type="Proteomes" id="UP001370100">
    <property type="component" value="Unassembled WGS sequence"/>
</dbReference>
<evidence type="ECO:0000259" key="5">
    <source>
        <dbReference type="PROSITE" id="PS51898"/>
    </source>
</evidence>
<dbReference type="EMBL" id="JBBEGL010000002">
    <property type="protein sequence ID" value="MEJ2886186.1"/>
    <property type="molecule type" value="Genomic_DNA"/>
</dbReference>
<comment type="caution">
    <text evidence="6">The sequence shown here is derived from an EMBL/GenBank/DDBJ whole genome shotgun (WGS) entry which is preliminary data.</text>
</comment>
<protein>
    <submittedName>
        <fullName evidence="6">Tyrosine-type recombinase/integrase</fullName>
    </submittedName>
</protein>